<feature type="non-terminal residue" evidence="1">
    <location>
        <position position="1"/>
    </location>
</feature>
<name>W1Y369_9ZZZZ</name>
<comment type="caution">
    <text evidence="1">The sequence shown here is derived from an EMBL/GenBank/DDBJ whole genome shotgun (WGS) entry which is preliminary data.</text>
</comment>
<evidence type="ECO:0000313" key="1">
    <source>
        <dbReference type="EMBL" id="ETJ37003.1"/>
    </source>
</evidence>
<dbReference type="AlphaFoldDB" id="W1Y369"/>
<accession>W1Y369</accession>
<feature type="non-terminal residue" evidence="1">
    <location>
        <position position="75"/>
    </location>
</feature>
<sequence>SRYVVRANKLWSTYRNSPLKYHFRAVCEMASTRIVDDLRAKFGKSTSVNFLVLVALFRDFLPQVVLMAHKFVAQA</sequence>
<dbReference type="EMBL" id="AZMM01008763">
    <property type="protein sequence ID" value="ETJ37003.1"/>
    <property type="molecule type" value="Genomic_DNA"/>
</dbReference>
<protein>
    <submittedName>
        <fullName evidence="1">Uncharacterized protein</fullName>
    </submittedName>
</protein>
<gene>
    <name evidence="1" type="ORF">Q604_UNBC08763G0001</name>
</gene>
<proteinExistence type="predicted"/>
<reference evidence="1" key="1">
    <citation type="submission" date="2013-12" db="EMBL/GenBank/DDBJ databases">
        <title>A Varibaculum cambriense genome reconstructed from a premature infant gut community with otherwise low bacterial novelty that shifts toward anaerobic metabolism during the third week of life.</title>
        <authorList>
            <person name="Brown C.T."/>
            <person name="Sharon I."/>
            <person name="Thomas B.C."/>
            <person name="Castelle C.J."/>
            <person name="Morowitz M.J."/>
            <person name="Banfield J.F."/>
        </authorList>
    </citation>
    <scope>NUCLEOTIDE SEQUENCE</scope>
</reference>
<organism evidence="1">
    <name type="scientific">human gut metagenome</name>
    <dbReference type="NCBI Taxonomy" id="408170"/>
    <lineage>
        <taxon>unclassified sequences</taxon>
        <taxon>metagenomes</taxon>
        <taxon>organismal metagenomes</taxon>
    </lineage>
</organism>